<feature type="short sequence motif" description="TonB C-terminal box" evidence="11">
    <location>
        <begin position="988"/>
        <end position="1005"/>
    </location>
</feature>
<protein>
    <submittedName>
        <fullName evidence="16">TonB-dependent receptor domain-containing protein</fullName>
    </submittedName>
</protein>
<dbReference type="InterPro" id="IPR039426">
    <property type="entry name" value="TonB-dep_rcpt-like"/>
</dbReference>
<evidence type="ECO:0000256" key="12">
    <source>
        <dbReference type="RuleBase" id="RU003357"/>
    </source>
</evidence>
<keyword evidence="8 9" id="KW-0998">Cell outer membrane</keyword>
<dbReference type="EMBL" id="JBHPON010000001">
    <property type="protein sequence ID" value="MFC6034481.1"/>
    <property type="molecule type" value="Genomic_DNA"/>
</dbReference>
<evidence type="ECO:0000313" key="17">
    <source>
        <dbReference type="Proteomes" id="UP001596116"/>
    </source>
</evidence>
<dbReference type="PROSITE" id="PS01156">
    <property type="entry name" value="TONB_DEPENDENT_REC_2"/>
    <property type="match status" value="1"/>
</dbReference>
<evidence type="ECO:0000259" key="15">
    <source>
        <dbReference type="Pfam" id="PF07715"/>
    </source>
</evidence>
<evidence type="ECO:0000256" key="2">
    <source>
        <dbReference type="ARBA" id="ARBA00022448"/>
    </source>
</evidence>
<evidence type="ECO:0000256" key="5">
    <source>
        <dbReference type="ARBA" id="ARBA00022729"/>
    </source>
</evidence>
<evidence type="ECO:0000259" key="14">
    <source>
        <dbReference type="Pfam" id="PF00593"/>
    </source>
</evidence>
<dbReference type="RefSeq" id="WP_379880195.1">
    <property type="nucleotide sequence ID" value="NZ_JBHPON010000001.1"/>
</dbReference>
<dbReference type="InterPro" id="IPR037066">
    <property type="entry name" value="Plug_dom_sf"/>
</dbReference>
<dbReference type="InterPro" id="IPR000531">
    <property type="entry name" value="Beta-barrel_TonB"/>
</dbReference>
<feature type="short sequence motif" description="TonB box" evidence="10">
    <location>
        <begin position="34"/>
        <end position="40"/>
    </location>
</feature>
<evidence type="ECO:0000256" key="3">
    <source>
        <dbReference type="ARBA" id="ARBA00022452"/>
    </source>
</evidence>
<dbReference type="PANTHER" id="PTHR47234">
    <property type="match status" value="1"/>
</dbReference>
<evidence type="ECO:0000256" key="11">
    <source>
        <dbReference type="PROSITE-ProRule" id="PRU10144"/>
    </source>
</evidence>
<dbReference type="Gene3D" id="2.40.170.20">
    <property type="entry name" value="TonB-dependent receptor, beta-barrel domain"/>
    <property type="match status" value="1"/>
</dbReference>
<evidence type="ECO:0000256" key="9">
    <source>
        <dbReference type="PROSITE-ProRule" id="PRU01360"/>
    </source>
</evidence>
<dbReference type="PANTHER" id="PTHR47234:SF2">
    <property type="entry name" value="TONB-DEPENDENT RECEPTOR"/>
    <property type="match status" value="1"/>
</dbReference>
<keyword evidence="7 9" id="KW-0472">Membrane</keyword>
<organism evidence="16 17">
    <name type="scientific">Hyphococcus aureus</name>
    <dbReference type="NCBI Taxonomy" id="2666033"/>
    <lineage>
        <taxon>Bacteria</taxon>
        <taxon>Pseudomonadati</taxon>
        <taxon>Pseudomonadota</taxon>
        <taxon>Alphaproteobacteria</taxon>
        <taxon>Parvularculales</taxon>
        <taxon>Parvularculaceae</taxon>
        <taxon>Hyphococcus</taxon>
    </lineage>
</organism>
<dbReference type="InterPro" id="IPR012910">
    <property type="entry name" value="Plug_dom"/>
</dbReference>
<evidence type="ECO:0000256" key="1">
    <source>
        <dbReference type="ARBA" id="ARBA00004571"/>
    </source>
</evidence>
<dbReference type="PROSITE" id="PS52016">
    <property type="entry name" value="TONB_DEPENDENT_REC_3"/>
    <property type="match status" value="1"/>
</dbReference>
<comment type="subcellular location">
    <subcellularLocation>
        <location evidence="1 9">Cell outer membrane</location>
        <topology evidence="1 9">Multi-pass membrane protein</topology>
    </subcellularLocation>
</comment>
<evidence type="ECO:0000256" key="6">
    <source>
        <dbReference type="ARBA" id="ARBA00023077"/>
    </source>
</evidence>
<feature type="signal peptide" evidence="13">
    <location>
        <begin position="1"/>
        <end position="29"/>
    </location>
</feature>
<name>A0ABW1KTV6_9PROT</name>
<gene>
    <name evidence="16" type="ORF">ACFMB1_02935</name>
</gene>
<evidence type="ECO:0000256" key="7">
    <source>
        <dbReference type="ARBA" id="ARBA00023136"/>
    </source>
</evidence>
<dbReference type="InterPro" id="IPR036942">
    <property type="entry name" value="Beta-barrel_TonB_sf"/>
</dbReference>
<keyword evidence="5 13" id="KW-0732">Signal</keyword>
<evidence type="ECO:0000256" key="4">
    <source>
        <dbReference type="ARBA" id="ARBA00022692"/>
    </source>
</evidence>
<evidence type="ECO:0000256" key="10">
    <source>
        <dbReference type="PROSITE-ProRule" id="PRU10143"/>
    </source>
</evidence>
<sequence>MLRKRLAGRFLRTTMLSGVAAAAAMPAVAQDGDTIIVTGSRIAREDLAAPSPIARVDAEQLTLTNTINSEQFLNTLPQVVPAFDSTSNNPGNGTATVSLRGLGTNRTLVLVDGSRYVASGPGGVVDLNAIPTALVQQVDVVTGGSSAVYGSDAIAGVVNFILKDDFEGVQLDVSNEMSAAGWDANIFNAALTMGGNFADGRGNAIVSLSYTNREALFQGDRDFSSDSLFDPGPGGTEFLTGGSGNALGGQFISNANTNNETTGADPDDDMEPFDLDDEAPGFLNAMGDPFFPCTSAGAQVCSNSVTFGGATPNPNGRRYINPGDQYNYAPVNYLQLPQERYSIYAGGSFEVNDSIEVYARGIFAQSVVDSQLAATPVGGNFTVNLDDPNLPSDFRDALVATYDYVDPDPCTDGNGNPTVAGGVCLDASDVQDRDGNGSDDVSLFAARRYNDSVLGPRNSLRDTSSFQIMTGVRGDLSPNWSYDAFLQFGRSSATQTQTGNISFSNLVAGVANGTCNIFGVDTLNDACATLINRTGIITSTVEQTQFVGTVNGTLEGFKAPWADDSVALAVGVEYREEFADFKPDSVLGPDVRGFNASLPVSGRYDVYELFMETRIPIVQGVPGIEELALNGAYRYSDYSTVGGVHTFAAGAEWSPVEELRIRGQFQRAARAPNISELFGAFTNGFPGAQDPCSAAGGFGSGEGQAAICQAYGVPAGAVGTNFQLSGQIEALFGGNPNLFEETADTITIGGVWQPASIDGLVLQVDYYNVEVEDAITGVPLQLVLDRCYVAGDTSTCDTFFGPGTRSPVSGRIGAPFLPSIGGLNIAGFKASGIDFQANYSFDLSDIGTVSMVYYGNYTLESSFQIDPSAPVIDCVGYYAGNCGIVANEPTPTYKHTMQTSLVSGPLTTSVRWRLIGGTEIDPSVFDPATQTTIGDLSDDIGMFNYIDVTLQYAVNENVDLTVGVQNITGKDAPLLGSTVNEQANTFPATYETLGRQLFVGASVRF</sequence>
<comment type="similarity">
    <text evidence="9 12">Belongs to the TonB-dependent receptor family.</text>
</comment>
<feature type="domain" description="TonB-dependent receptor plug" evidence="15">
    <location>
        <begin position="48"/>
        <end position="157"/>
    </location>
</feature>
<keyword evidence="17" id="KW-1185">Reference proteome</keyword>
<dbReference type="InterPro" id="IPR010917">
    <property type="entry name" value="TonB_rcpt_CS"/>
</dbReference>
<keyword evidence="3 9" id="KW-1134">Transmembrane beta strand</keyword>
<proteinExistence type="inferred from homology"/>
<keyword evidence="4 9" id="KW-0812">Transmembrane</keyword>
<keyword evidence="16" id="KW-0675">Receptor</keyword>
<dbReference type="SUPFAM" id="SSF56935">
    <property type="entry name" value="Porins"/>
    <property type="match status" value="1"/>
</dbReference>
<dbReference type="Proteomes" id="UP001596116">
    <property type="component" value="Unassembled WGS sequence"/>
</dbReference>
<keyword evidence="6 10" id="KW-0798">TonB box</keyword>
<comment type="caution">
    <text evidence="16">The sequence shown here is derived from an EMBL/GenBank/DDBJ whole genome shotgun (WGS) entry which is preliminary data.</text>
</comment>
<accession>A0ABW1KTV6</accession>
<dbReference type="InterPro" id="IPR010916">
    <property type="entry name" value="TonB_box_CS"/>
</dbReference>
<evidence type="ECO:0000256" key="13">
    <source>
        <dbReference type="SAM" id="SignalP"/>
    </source>
</evidence>
<dbReference type="Pfam" id="PF07715">
    <property type="entry name" value="Plug"/>
    <property type="match status" value="1"/>
</dbReference>
<dbReference type="Gene3D" id="2.170.130.10">
    <property type="entry name" value="TonB-dependent receptor, plug domain"/>
    <property type="match status" value="1"/>
</dbReference>
<evidence type="ECO:0000313" key="16">
    <source>
        <dbReference type="EMBL" id="MFC6034481.1"/>
    </source>
</evidence>
<keyword evidence="2 9" id="KW-0813">Transport</keyword>
<dbReference type="PROSITE" id="PS00430">
    <property type="entry name" value="TONB_DEPENDENT_REC_1"/>
    <property type="match status" value="1"/>
</dbReference>
<reference evidence="16 17" key="1">
    <citation type="submission" date="2024-09" db="EMBL/GenBank/DDBJ databases">
        <authorList>
            <person name="Zhang Z.-H."/>
        </authorList>
    </citation>
    <scope>NUCLEOTIDE SEQUENCE [LARGE SCALE GENOMIC DNA]</scope>
    <source>
        <strain evidence="16 17">HHTR114</strain>
    </source>
</reference>
<dbReference type="Pfam" id="PF00593">
    <property type="entry name" value="TonB_dep_Rec_b-barrel"/>
    <property type="match status" value="1"/>
</dbReference>
<evidence type="ECO:0000256" key="8">
    <source>
        <dbReference type="ARBA" id="ARBA00023237"/>
    </source>
</evidence>
<feature type="domain" description="TonB-dependent receptor-like beta-barrel" evidence="14">
    <location>
        <begin position="435"/>
        <end position="967"/>
    </location>
</feature>
<feature type="chain" id="PRO_5047461554" evidence="13">
    <location>
        <begin position="30"/>
        <end position="1005"/>
    </location>
</feature>